<dbReference type="Gene3D" id="2.120.10.30">
    <property type="entry name" value="TolB, C-terminal domain"/>
    <property type="match status" value="1"/>
</dbReference>
<dbReference type="GO" id="GO:0005509">
    <property type="term" value="F:calcium ion binding"/>
    <property type="evidence" value="ECO:0007669"/>
    <property type="project" value="InterPro"/>
</dbReference>
<reference evidence="4 5" key="1">
    <citation type="submission" date="2020-08" db="EMBL/GenBank/DDBJ databases">
        <title>Genomic Encyclopedia of Type Strains, Phase IV (KMG-IV): sequencing the most valuable type-strain genomes for metagenomic binning, comparative biology and taxonomic classification.</title>
        <authorList>
            <person name="Goeker M."/>
        </authorList>
    </citation>
    <scope>NUCLEOTIDE SEQUENCE [LARGE SCALE GENOMIC DNA]</scope>
    <source>
        <strain evidence="4 5">DSM 2163</strain>
    </source>
</reference>
<dbReference type="RefSeq" id="WP_183569952.1">
    <property type="nucleotide sequence ID" value="NZ_JACHOP010000010.1"/>
</dbReference>
<evidence type="ECO:0000256" key="3">
    <source>
        <dbReference type="SAM" id="MobiDB-lite"/>
    </source>
</evidence>
<dbReference type="GO" id="GO:0005576">
    <property type="term" value="C:extracellular region"/>
    <property type="evidence" value="ECO:0007669"/>
    <property type="project" value="UniProtKB-SubCell"/>
</dbReference>
<dbReference type="InterPro" id="IPR001343">
    <property type="entry name" value="Hemolysn_Ca-bd"/>
</dbReference>
<dbReference type="InterPro" id="IPR011042">
    <property type="entry name" value="6-blade_b-propeller_TolB-like"/>
</dbReference>
<dbReference type="Proteomes" id="UP000583454">
    <property type="component" value="Unassembled WGS sequence"/>
</dbReference>
<dbReference type="SUPFAM" id="SSF82171">
    <property type="entry name" value="DPP6 N-terminal domain-like"/>
    <property type="match status" value="1"/>
</dbReference>
<evidence type="ECO:0000256" key="2">
    <source>
        <dbReference type="ARBA" id="ARBA00022525"/>
    </source>
</evidence>
<dbReference type="InterPro" id="IPR050557">
    <property type="entry name" value="RTX_toxin/Mannuronan_C5-epim"/>
</dbReference>
<dbReference type="PANTHER" id="PTHR38340:SF1">
    <property type="entry name" value="S-LAYER PROTEIN"/>
    <property type="match status" value="1"/>
</dbReference>
<organism evidence="4 5">
    <name type="scientific">Methylorubrum rhodinum</name>
    <dbReference type="NCBI Taxonomy" id="29428"/>
    <lineage>
        <taxon>Bacteria</taxon>
        <taxon>Pseudomonadati</taxon>
        <taxon>Pseudomonadota</taxon>
        <taxon>Alphaproteobacteria</taxon>
        <taxon>Hyphomicrobiales</taxon>
        <taxon>Methylobacteriaceae</taxon>
        <taxon>Methylorubrum</taxon>
    </lineage>
</organism>
<evidence type="ECO:0000256" key="1">
    <source>
        <dbReference type="ARBA" id="ARBA00004613"/>
    </source>
</evidence>
<dbReference type="SUPFAM" id="SSF51120">
    <property type="entry name" value="beta-Roll"/>
    <property type="match status" value="8"/>
</dbReference>
<dbReference type="PROSITE" id="PS00330">
    <property type="entry name" value="HEMOLYSIN_CALCIUM"/>
    <property type="match status" value="6"/>
</dbReference>
<accession>A0A840ZKX0</accession>
<dbReference type="InterPro" id="IPR018511">
    <property type="entry name" value="Hemolysin-typ_Ca-bd_CS"/>
</dbReference>
<protein>
    <submittedName>
        <fullName evidence="4">Ca2+-binding RTX toxin-like protein</fullName>
    </submittedName>
</protein>
<name>A0A840ZKX0_9HYPH</name>
<proteinExistence type="predicted"/>
<dbReference type="Pfam" id="PF07676">
    <property type="entry name" value="PD40"/>
    <property type="match status" value="1"/>
</dbReference>
<dbReference type="Gene3D" id="2.150.10.10">
    <property type="entry name" value="Serralysin-like metalloprotease, C-terminal"/>
    <property type="match status" value="5"/>
</dbReference>
<keyword evidence="2" id="KW-0964">Secreted</keyword>
<dbReference type="PRINTS" id="PR00313">
    <property type="entry name" value="CABNDNGRPT"/>
</dbReference>
<dbReference type="EMBL" id="JACHOP010000010">
    <property type="protein sequence ID" value="MBB5757950.1"/>
    <property type="molecule type" value="Genomic_DNA"/>
</dbReference>
<sequence>MPAARCASGRVSSRHLVVSSRQCRRSALVRLKFFGYNHCSALLHTRRAKLWQTRRRWGRFVASSPVTYAYSQQPLPLHETFDPVVAPDPKNVTVISPDGEKSFTREYRTYTIENKITGEKITYTSSPFDYASTYWSVSFTTDSKFFYYIEYEYADYSNTSTRVLRVDVDAMSEPVVLKEFESYGVESYVSDDSLSALLRVASLEPDDERSYSYLALNMKSGAVFEVNSSSSGAAGNGTATEAHFVNGGKFVAFVSTSSNLVAGDTNGVADVFLKNLETGAVTRVSTSASGGQANAASGGLDVSPDGTKLIFHSRADNLVAGDANGFSDVFVKDIATGTVTLVSTSSSGVAGNGDSTDAVFSPDGRSIAFRSTAANLVPNDINGGLDVFLKGLGTGAVTPLSFLDDGSFFGVPVTGKPVFSRDGGTVSFGDYSYAIDSDGLLVLDVPRPAGQTGSLVTATVSKGDGSPAEAYSNYGETVTFGLDYDRDGDFLAAVNGQSFTVKVRAHSGAQTFVGDGSSETVLLSSANDKADGGGGNDTLVGNAGRDDLSGAAGNDILDGGRGPDILRGGIGDDRYYVDDVGDTIVEAAGAGRDTVIAFLSTTLGANLDDLVLTGTAGLSGTGNGLANVIAGTSGNNVLSGLDGDDILTGGLGSDTLDGGSGNDTLDGTDANRGIDRMIGGSGDDAYYLDNAKDVVEEQAGGGIDTISTNFSVILSANIENAILRDYLDYYFDSFSGTGNASDNSLAGNKQSNKLYGLGGSDILIGNGGDDTLDGGAGIDRMLGGIGNDIYYVLNSGDQVIEAVGEGLADTVYTSVDFTLSAGSEVERLFFSTGSSRVPVKLTGNEFRNQIQGGSGDDVLDGGGGADQLNGGAGNDTYDVDDLNDAVIERANAGSDTVVTSVSYTLGAGDSIETFRFRDGRSSASFDLIGNEFGQTLIGNGGASRLIGWAGDDTYIVDGNDDLVFEAGAEGNDTVVTSGSYTLGIGQEIETLRLADPAGTAARSLTGNGFSNALIGNAGANTLDGAGGADSLTGGAGNDTYRVDNVGDRVFERAGEGSDTVRASVSYVLAAGQSIETLELAVGTASLDLTGNELANTLRDNAGNNRLDGGAGRDTLISLGGRDVLLGGQDSDSAIIDRSGATAALRFVMQSVGGTTTLVGDGTTTTSIGNITLTGGSGADTFTTLDGIDTLNGGAGADTLNGGAGADRLTGGTGNDAFVVDNAGDLVFEASGGGVDRVFASTSYTLQAGQEIEGLQLLAATGSANLNLTGNAISQSLVGNNGANVINGGIGRDAMTGRGGGDTYIVDNLGDRITEAAGGGRDTVLATASYALGAGQEIEALQLLASTGSARFNLSGNEFGQSLVGNNGANVLDGRGGGDVLTGRGGADSFAFSTALGAGNVDRIVDFAAEDTVRLSKSVFSALAPGQLAEGAFKNISTGNADAGDRILYKQTTGELFYDADGSGSGAAVKFAVLDNKAALTHADFLVV</sequence>
<dbReference type="Pfam" id="PF00353">
    <property type="entry name" value="HemolysinCabind"/>
    <property type="match status" value="10"/>
</dbReference>
<gene>
    <name evidence="4" type="ORF">HNR00_002667</name>
</gene>
<comment type="subcellular location">
    <subcellularLocation>
        <location evidence="1">Secreted</location>
    </subcellularLocation>
</comment>
<comment type="caution">
    <text evidence="4">The sequence shown here is derived from an EMBL/GenBank/DDBJ whole genome shotgun (WGS) entry which is preliminary data.</text>
</comment>
<dbReference type="InterPro" id="IPR011659">
    <property type="entry name" value="WD40"/>
</dbReference>
<feature type="region of interest" description="Disordered" evidence="3">
    <location>
        <begin position="852"/>
        <end position="873"/>
    </location>
</feature>
<dbReference type="PANTHER" id="PTHR38340">
    <property type="entry name" value="S-LAYER PROTEIN"/>
    <property type="match status" value="1"/>
</dbReference>
<evidence type="ECO:0000313" key="5">
    <source>
        <dbReference type="Proteomes" id="UP000583454"/>
    </source>
</evidence>
<evidence type="ECO:0000313" key="4">
    <source>
        <dbReference type="EMBL" id="MBB5757950.1"/>
    </source>
</evidence>
<dbReference type="InterPro" id="IPR011049">
    <property type="entry name" value="Serralysin-like_metalloprot_C"/>
</dbReference>
<keyword evidence="5" id="KW-1185">Reference proteome</keyword>